<gene>
    <name evidence="12" type="primary">epsF</name>
    <name evidence="12" type="ORF">FEAC_03030</name>
</gene>
<evidence type="ECO:0000256" key="6">
    <source>
        <dbReference type="ARBA" id="ARBA00022692"/>
    </source>
</evidence>
<dbReference type="GO" id="GO:0009306">
    <property type="term" value="P:protein secretion"/>
    <property type="evidence" value="ECO:0007669"/>
    <property type="project" value="InterPro"/>
</dbReference>
<feature type="transmembrane region" description="Helical" evidence="10">
    <location>
        <begin position="177"/>
        <end position="200"/>
    </location>
</feature>
<keyword evidence="8 10" id="KW-0472">Membrane</keyword>
<reference evidence="12 13" key="1">
    <citation type="submission" date="2015-01" db="EMBL/GenBank/DDBJ databases">
        <title>Draft genome of the acidophilic iron oxidizer Ferrimicrobium acidiphilum strain T23.</title>
        <authorList>
            <person name="Poehlein A."/>
            <person name="Eisen S."/>
            <person name="Schloemann M."/>
            <person name="Johnson B.D."/>
            <person name="Daniel R."/>
            <person name="Muehling M."/>
        </authorList>
    </citation>
    <scope>NUCLEOTIDE SEQUENCE [LARGE SCALE GENOMIC DNA]</scope>
    <source>
        <strain evidence="12 13">T23</strain>
    </source>
</reference>
<dbReference type="InterPro" id="IPR018076">
    <property type="entry name" value="T2SS_GspF_dom"/>
</dbReference>
<evidence type="ECO:0000256" key="4">
    <source>
        <dbReference type="ARBA" id="ARBA00022475"/>
    </source>
</evidence>
<evidence type="ECO:0000256" key="5">
    <source>
        <dbReference type="ARBA" id="ARBA00022519"/>
    </source>
</evidence>
<dbReference type="PROSITE" id="PS00874">
    <property type="entry name" value="T2SP_F"/>
    <property type="match status" value="1"/>
</dbReference>
<accession>A0A0D8FXQ6</accession>
<dbReference type="AlphaFoldDB" id="A0A0D8FXQ6"/>
<dbReference type="eggNOG" id="COG1459">
    <property type="taxonomic scope" value="Bacteria"/>
</dbReference>
<evidence type="ECO:0000313" key="12">
    <source>
        <dbReference type="EMBL" id="KJE77931.1"/>
    </source>
</evidence>
<evidence type="ECO:0000256" key="9">
    <source>
        <dbReference type="RuleBase" id="RU003923"/>
    </source>
</evidence>
<organism evidence="12 13">
    <name type="scientific">Ferrimicrobium acidiphilum DSM 19497</name>
    <dbReference type="NCBI Taxonomy" id="1121877"/>
    <lineage>
        <taxon>Bacteria</taxon>
        <taxon>Bacillati</taxon>
        <taxon>Actinomycetota</taxon>
        <taxon>Acidimicrobiia</taxon>
        <taxon>Acidimicrobiales</taxon>
        <taxon>Acidimicrobiaceae</taxon>
        <taxon>Ferrimicrobium</taxon>
    </lineage>
</organism>
<keyword evidence="4" id="KW-1003">Cell membrane</keyword>
<keyword evidence="13" id="KW-1185">Reference proteome</keyword>
<dbReference type="Pfam" id="PF00482">
    <property type="entry name" value="T2SSF"/>
    <property type="match status" value="2"/>
</dbReference>
<protein>
    <submittedName>
        <fullName evidence="12">Type II secretion system protein F</fullName>
    </submittedName>
</protein>
<dbReference type="RefSeq" id="WP_081900940.1">
    <property type="nucleotide sequence ID" value="NZ_JQKF01000002.1"/>
</dbReference>
<evidence type="ECO:0000313" key="13">
    <source>
        <dbReference type="Proteomes" id="UP000032336"/>
    </source>
</evidence>
<evidence type="ECO:0000256" key="3">
    <source>
        <dbReference type="ARBA" id="ARBA00022448"/>
    </source>
</evidence>
<proteinExistence type="inferred from homology"/>
<comment type="similarity">
    <text evidence="2 9">Belongs to the GSP F family.</text>
</comment>
<keyword evidence="5" id="KW-0997">Cell inner membrane</keyword>
<dbReference type="Gene3D" id="1.20.81.30">
    <property type="entry name" value="Type II secretion system (T2SS), domain F"/>
    <property type="match status" value="2"/>
</dbReference>
<evidence type="ECO:0000256" key="8">
    <source>
        <dbReference type="ARBA" id="ARBA00023136"/>
    </source>
</evidence>
<comment type="caution">
    <text evidence="12">The sequence shown here is derived from an EMBL/GenBank/DDBJ whole genome shotgun (WGS) entry which is preliminary data.</text>
</comment>
<evidence type="ECO:0000259" key="11">
    <source>
        <dbReference type="Pfam" id="PF00482"/>
    </source>
</evidence>
<dbReference type="GO" id="GO:0005886">
    <property type="term" value="C:plasma membrane"/>
    <property type="evidence" value="ECO:0007669"/>
    <property type="project" value="UniProtKB-SubCell"/>
</dbReference>
<sequence length="412" mass="45100">MKRWGGWVLETYEYRARDTKGNVKQGAIDADSREAVLRHLHDLGLLPVSVNPKRVPVLKRDVNFGLSHRVKLADVAVFARQFATMIESGITIVRALSILQTQTDNPTLRDAVTTIRQEITAGRSFSEAVAGFPKVFDTLFVAMIRAGEVSGTLDKVLTQAAETLETRVELQRKIKSALTYPAVVVVLVIVILTAMLVYVVPTFQSIFSSLGSQLPLPTRILMFISHLVVSFFPLLILFYVALVIGFIRLRRTKRGKAMLDRLVLKLPVFGVLIQKYAVARFASTLSTLIRSGVTLVPSLEIASEVANNSLVAAAAMDTRRGVSQGEGIAERLGTHPIFPPMVAQMIAVGEESGSLDNMLEKIAKFYSQEVSAMTESLSSLLEPLLIVVLGAVVGGMVIALYLPMLDIIKLLK</sequence>
<dbReference type="PRINTS" id="PR00812">
    <property type="entry name" value="BCTERIALGSPF"/>
</dbReference>
<dbReference type="InterPro" id="IPR001992">
    <property type="entry name" value="T2SS_GspF/T4SS_PilC_CS"/>
</dbReference>
<evidence type="ECO:0000256" key="10">
    <source>
        <dbReference type="SAM" id="Phobius"/>
    </source>
</evidence>
<dbReference type="Proteomes" id="UP000032336">
    <property type="component" value="Unassembled WGS sequence"/>
</dbReference>
<comment type="subcellular location">
    <subcellularLocation>
        <location evidence="1">Cell inner membrane</location>
        <topology evidence="1">Multi-pass membrane protein</topology>
    </subcellularLocation>
    <subcellularLocation>
        <location evidence="9">Cell membrane</location>
        <topology evidence="9">Multi-pass membrane protein</topology>
    </subcellularLocation>
</comment>
<evidence type="ECO:0000256" key="7">
    <source>
        <dbReference type="ARBA" id="ARBA00022989"/>
    </source>
</evidence>
<keyword evidence="3 9" id="KW-0813">Transport</keyword>
<evidence type="ECO:0000256" key="2">
    <source>
        <dbReference type="ARBA" id="ARBA00005745"/>
    </source>
</evidence>
<keyword evidence="6 9" id="KW-0812">Transmembrane</keyword>
<dbReference type="OrthoDB" id="9805682at2"/>
<dbReference type="InterPro" id="IPR042094">
    <property type="entry name" value="T2SS_GspF_sf"/>
</dbReference>
<dbReference type="PATRIC" id="fig|1121877.4.peg.331"/>
<feature type="domain" description="Type II secretion system protein GspF" evidence="11">
    <location>
        <begin position="78"/>
        <end position="201"/>
    </location>
</feature>
<feature type="transmembrane region" description="Helical" evidence="10">
    <location>
        <begin position="383"/>
        <end position="402"/>
    </location>
</feature>
<dbReference type="PANTHER" id="PTHR30012">
    <property type="entry name" value="GENERAL SECRETION PATHWAY PROTEIN"/>
    <property type="match status" value="1"/>
</dbReference>
<name>A0A0D8FXQ6_9ACTN</name>
<dbReference type="FunFam" id="1.20.81.30:FF:000001">
    <property type="entry name" value="Type II secretion system protein F"/>
    <property type="match status" value="2"/>
</dbReference>
<keyword evidence="7 10" id="KW-1133">Transmembrane helix</keyword>
<evidence type="ECO:0000256" key="1">
    <source>
        <dbReference type="ARBA" id="ARBA00004429"/>
    </source>
</evidence>
<feature type="domain" description="Type II secretion system protein GspF" evidence="11">
    <location>
        <begin position="281"/>
        <end position="403"/>
    </location>
</feature>
<dbReference type="STRING" id="1121877.FEAC_03030"/>
<dbReference type="GeneID" id="78371648"/>
<dbReference type="PANTHER" id="PTHR30012:SF0">
    <property type="entry name" value="TYPE II SECRETION SYSTEM PROTEIN F-RELATED"/>
    <property type="match status" value="1"/>
</dbReference>
<feature type="transmembrane region" description="Helical" evidence="10">
    <location>
        <begin position="220"/>
        <end position="247"/>
    </location>
</feature>
<dbReference type="EMBL" id="JXUW01000002">
    <property type="protein sequence ID" value="KJE77931.1"/>
    <property type="molecule type" value="Genomic_DNA"/>
</dbReference>
<dbReference type="InterPro" id="IPR003004">
    <property type="entry name" value="GspF/PilC"/>
</dbReference>